<dbReference type="Proteomes" id="UP000078397">
    <property type="component" value="Unassembled WGS sequence"/>
</dbReference>
<comment type="caution">
    <text evidence="1">The sequence shown here is derived from an EMBL/GenBank/DDBJ whole genome shotgun (WGS) entry which is preliminary data.</text>
</comment>
<dbReference type="KEGG" id="pchm:VFPPC_16216"/>
<name>A0A179FG20_METCM</name>
<protein>
    <submittedName>
        <fullName evidence="1">Uncharacterized protein</fullName>
    </submittedName>
</protein>
<dbReference type="AlphaFoldDB" id="A0A179FG20"/>
<reference evidence="1 2" key="1">
    <citation type="journal article" date="2016" name="PLoS Pathog.">
        <title>Biosynthesis of antibiotic leucinostatins in bio-control fungus Purpureocillium lilacinum and their inhibition on phytophthora revealed by genome mining.</title>
        <authorList>
            <person name="Wang G."/>
            <person name="Liu Z."/>
            <person name="Lin R."/>
            <person name="Li E."/>
            <person name="Mao Z."/>
            <person name="Ling J."/>
            <person name="Yang Y."/>
            <person name="Yin W.B."/>
            <person name="Xie B."/>
        </authorList>
    </citation>
    <scope>NUCLEOTIDE SEQUENCE [LARGE SCALE GENOMIC DNA]</scope>
    <source>
        <strain evidence="1">170</strain>
    </source>
</reference>
<dbReference type="EMBL" id="LSBJ02000005">
    <property type="protein sequence ID" value="OAQ64472.1"/>
    <property type="molecule type" value="Genomic_DNA"/>
</dbReference>
<organism evidence="1 2">
    <name type="scientific">Pochonia chlamydosporia 170</name>
    <dbReference type="NCBI Taxonomy" id="1380566"/>
    <lineage>
        <taxon>Eukaryota</taxon>
        <taxon>Fungi</taxon>
        <taxon>Dikarya</taxon>
        <taxon>Ascomycota</taxon>
        <taxon>Pezizomycotina</taxon>
        <taxon>Sordariomycetes</taxon>
        <taxon>Hypocreomycetidae</taxon>
        <taxon>Hypocreales</taxon>
        <taxon>Clavicipitaceae</taxon>
        <taxon>Pochonia</taxon>
    </lineage>
</organism>
<accession>A0A179FG20</accession>
<gene>
    <name evidence="1" type="ORF">VFPPC_16216</name>
</gene>
<evidence type="ECO:0000313" key="2">
    <source>
        <dbReference type="Proteomes" id="UP000078397"/>
    </source>
</evidence>
<keyword evidence="2" id="KW-1185">Reference proteome</keyword>
<proteinExistence type="predicted"/>
<evidence type="ECO:0000313" key="1">
    <source>
        <dbReference type="EMBL" id="OAQ64472.1"/>
    </source>
</evidence>
<dbReference type="RefSeq" id="XP_018141786.1">
    <property type="nucleotide sequence ID" value="XM_018293969.1"/>
</dbReference>
<sequence length="102" mass="11359">MFSCQSYYAKGCTHMSNYLTIAAGLFQLAFGRLDIRPLEGGSRVPNRLLTKVMPAEHYCVKSSRILLGRYQLTDTSGQQWSLDAEILPHGWPAIGARPVVCQ</sequence>
<dbReference type="GeneID" id="28857963"/>